<dbReference type="SUPFAM" id="SSF74942">
    <property type="entry name" value="YhbC-like, C-terminal domain"/>
    <property type="match status" value="1"/>
</dbReference>
<dbReference type="NCBIfam" id="NF000927">
    <property type="entry name" value="PRK00092.1-1"/>
    <property type="match status" value="1"/>
</dbReference>
<dbReference type="InterPro" id="IPR036847">
    <property type="entry name" value="RimP_C_sf"/>
</dbReference>
<evidence type="ECO:0000256" key="1">
    <source>
        <dbReference type="ARBA" id="ARBA00022490"/>
    </source>
</evidence>
<comment type="subcellular location">
    <subcellularLocation>
        <location evidence="3">Cytoplasm</location>
    </subcellularLocation>
</comment>
<dbReference type="GO" id="GO:0000028">
    <property type="term" value="P:ribosomal small subunit assembly"/>
    <property type="evidence" value="ECO:0007669"/>
    <property type="project" value="TreeGrafter"/>
</dbReference>
<comment type="caution">
    <text evidence="6">The sequence shown here is derived from an EMBL/GenBank/DDBJ whole genome shotgun (WGS) entry which is preliminary data.</text>
</comment>
<comment type="function">
    <text evidence="3">Required for maturation of 30S ribosomal subunits.</text>
</comment>
<feature type="domain" description="Ribosome maturation factor RimP N-terminal" evidence="4">
    <location>
        <begin position="12"/>
        <end position="83"/>
    </location>
</feature>
<evidence type="ECO:0000313" key="7">
    <source>
        <dbReference type="Proteomes" id="UP000177925"/>
    </source>
</evidence>
<reference evidence="6 7" key="1">
    <citation type="journal article" date="2016" name="Nat. Commun.">
        <title>Thousands of microbial genomes shed light on interconnected biogeochemical processes in an aquifer system.</title>
        <authorList>
            <person name="Anantharaman K."/>
            <person name="Brown C.T."/>
            <person name="Hug L.A."/>
            <person name="Sharon I."/>
            <person name="Castelle C.J."/>
            <person name="Probst A.J."/>
            <person name="Thomas B.C."/>
            <person name="Singh A."/>
            <person name="Wilkins M.J."/>
            <person name="Karaoz U."/>
            <person name="Brodie E.L."/>
            <person name="Williams K.H."/>
            <person name="Hubbard S.S."/>
            <person name="Banfield J.F."/>
        </authorList>
    </citation>
    <scope>NUCLEOTIDE SEQUENCE [LARGE SCALE GENOMIC DNA]</scope>
</reference>
<dbReference type="FunFam" id="3.30.300.70:FF:000001">
    <property type="entry name" value="Ribosome maturation factor RimP"/>
    <property type="match status" value="1"/>
</dbReference>
<dbReference type="InterPro" id="IPR028998">
    <property type="entry name" value="RimP_C"/>
</dbReference>
<dbReference type="Pfam" id="PF02576">
    <property type="entry name" value="RimP_N"/>
    <property type="match status" value="1"/>
</dbReference>
<dbReference type="PANTHER" id="PTHR33867">
    <property type="entry name" value="RIBOSOME MATURATION FACTOR RIMP"/>
    <property type="match status" value="1"/>
</dbReference>
<dbReference type="Pfam" id="PF17384">
    <property type="entry name" value="DUF150_C"/>
    <property type="match status" value="1"/>
</dbReference>
<dbReference type="CDD" id="cd01734">
    <property type="entry name" value="YlxS_C"/>
    <property type="match status" value="1"/>
</dbReference>
<evidence type="ECO:0000256" key="2">
    <source>
        <dbReference type="ARBA" id="ARBA00022517"/>
    </source>
</evidence>
<dbReference type="Gene3D" id="3.30.300.70">
    <property type="entry name" value="RimP-like superfamily, N-terminal"/>
    <property type="match status" value="1"/>
</dbReference>
<dbReference type="NCBIfam" id="NF000929">
    <property type="entry name" value="PRK00092.2-1"/>
    <property type="match status" value="1"/>
</dbReference>
<dbReference type="HAMAP" id="MF_01077">
    <property type="entry name" value="RimP"/>
    <property type="match status" value="1"/>
</dbReference>
<comment type="similarity">
    <text evidence="3">Belongs to the RimP family.</text>
</comment>
<dbReference type="STRING" id="1817758.A2150_03630"/>
<dbReference type="AlphaFoldDB" id="A0A1F6TC94"/>
<evidence type="ECO:0000313" key="6">
    <source>
        <dbReference type="EMBL" id="OGI42686.1"/>
    </source>
</evidence>
<dbReference type="PANTHER" id="PTHR33867:SF1">
    <property type="entry name" value="RIBOSOME MATURATION FACTOR RIMP"/>
    <property type="match status" value="1"/>
</dbReference>
<dbReference type="Gene3D" id="2.30.30.180">
    <property type="entry name" value="Ribosome maturation factor RimP, C-terminal domain"/>
    <property type="match status" value="1"/>
</dbReference>
<keyword evidence="1 3" id="KW-0963">Cytoplasm</keyword>
<dbReference type="InterPro" id="IPR035956">
    <property type="entry name" value="RimP_N_sf"/>
</dbReference>
<sequence>MRTSRTALRAMFEPAVQALGFELVDTEMSSGGGHSVLRVYIDHPRGINVDDCAKVSHQLSAILDVEDPITGKYQLEVSSPGLDRPLVRREDFERFTGETVKVKTHAPIMGRRNFTGRLTAVEGEQAIVDVDGESYELPLAAIERARLVPKYK</sequence>
<evidence type="ECO:0000259" key="4">
    <source>
        <dbReference type="Pfam" id="PF02576"/>
    </source>
</evidence>
<keyword evidence="2 3" id="KW-0690">Ribosome biogenesis</keyword>
<accession>A0A1F6TC94</accession>
<gene>
    <name evidence="3" type="primary">rimP</name>
    <name evidence="6" type="ORF">A2150_03630</name>
</gene>
<feature type="domain" description="Ribosome maturation factor RimP C-terminal" evidence="5">
    <location>
        <begin position="86"/>
        <end position="150"/>
    </location>
</feature>
<proteinExistence type="inferred from homology"/>
<dbReference type="GO" id="GO:0005829">
    <property type="term" value="C:cytosol"/>
    <property type="evidence" value="ECO:0007669"/>
    <property type="project" value="TreeGrafter"/>
</dbReference>
<organism evidence="6 7">
    <name type="scientific">Candidatus Muproteobacteria bacterium RBG_16_64_11</name>
    <dbReference type="NCBI Taxonomy" id="1817758"/>
    <lineage>
        <taxon>Bacteria</taxon>
        <taxon>Pseudomonadati</taxon>
        <taxon>Pseudomonadota</taxon>
        <taxon>Candidatus Muproteobacteria</taxon>
    </lineage>
</organism>
<dbReference type="GO" id="GO:0006412">
    <property type="term" value="P:translation"/>
    <property type="evidence" value="ECO:0007669"/>
    <property type="project" value="TreeGrafter"/>
</dbReference>
<dbReference type="SUPFAM" id="SSF75420">
    <property type="entry name" value="YhbC-like, N-terminal domain"/>
    <property type="match status" value="1"/>
</dbReference>
<dbReference type="InterPro" id="IPR003728">
    <property type="entry name" value="Ribosome_maturation_RimP"/>
</dbReference>
<protein>
    <recommendedName>
        <fullName evidence="3">Ribosome maturation factor RimP</fullName>
    </recommendedName>
</protein>
<dbReference type="InterPro" id="IPR028989">
    <property type="entry name" value="RimP_N"/>
</dbReference>
<name>A0A1F6TC94_9PROT</name>
<dbReference type="Proteomes" id="UP000177925">
    <property type="component" value="Unassembled WGS sequence"/>
</dbReference>
<evidence type="ECO:0000259" key="5">
    <source>
        <dbReference type="Pfam" id="PF17384"/>
    </source>
</evidence>
<evidence type="ECO:0000256" key="3">
    <source>
        <dbReference type="HAMAP-Rule" id="MF_01077"/>
    </source>
</evidence>
<dbReference type="EMBL" id="MFSS01000082">
    <property type="protein sequence ID" value="OGI42686.1"/>
    <property type="molecule type" value="Genomic_DNA"/>
</dbReference>